<gene>
    <name evidence="16" type="primary">Rnf17</name>
    <name evidence="16" type="ORF">OXYMAD_R00459</name>
</gene>
<evidence type="ECO:0000256" key="4">
    <source>
        <dbReference type="ARBA" id="ARBA00022490"/>
    </source>
</evidence>
<feature type="non-terminal residue" evidence="16">
    <location>
        <position position="1"/>
    </location>
</feature>
<evidence type="ECO:0000256" key="3">
    <source>
        <dbReference type="ARBA" id="ARBA00022473"/>
    </source>
</evidence>
<evidence type="ECO:0000256" key="8">
    <source>
        <dbReference type="ARBA" id="ARBA00022782"/>
    </source>
</evidence>
<name>A0A7L2R0D4_9PASS</name>
<keyword evidence="7" id="KW-0863">Zinc-finger</keyword>
<evidence type="ECO:0000256" key="9">
    <source>
        <dbReference type="ARBA" id="ARBA00022833"/>
    </source>
</evidence>
<dbReference type="FunFam" id="2.30.30.140:FF:000114">
    <property type="entry name" value="RING finger protein 17"/>
    <property type="match status" value="1"/>
</dbReference>
<evidence type="ECO:0000313" key="16">
    <source>
        <dbReference type="EMBL" id="NXS01906.1"/>
    </source>
</evidence>
<evidence type="ECO:0000256" key="10">
    <source>
        <dbReference type="ARBA" id="ARBA00022871"/>
    </source>
</evidence>
<dbReference type="GO" id="GO:0005634">
    <property type="term" value="C:nucleus"/>
    <property type="evidence" value="ECO:0007669"/>
    <property type="project" value="UniProtKB-SubCell"/>
</dbReference>
<keyword evidence="8" id="KW-0221">Differentiation</keyword>
<dbReference type="PROSITE" id="PS50304">
    <property type="entry name" value="TUDOR"/>
    <property type="match status" value="1"/>
</dbReference>
<sequence length="277" mass="31019">KIFQAVVSCIGSDGTIYIIPKSFENALNKLMAEIQNTFKGLGLLIPYCWKKGEACVVRGSDTVWYRAKIIEVNGSTLQVQYIDRGYIESIPQCHLYPTTFYTGIPPFCIPCQLYKTLPIGNFWQQDAVDYLQELLKNEEVEIHVEELPDNPWGKLSISLYFGGMSLSSFMAYQKYCVAEDCQDIKKLGVFEGDLSPSYLLQSLPAPGETFPVTVTHLVSPKEVYICLDSSGNLTKCSATERAASHNSESLNKALKWCNKIVKTLPHLTNFKKGTLCV</sequence>
<evidence type="ECO:0000256" key="1">
    <source>
        <dbReference type="ARBA" id="ARBA00004123"/>
    </source>
</evidence>
<keyword evidence="4" id="KW-0963">Cytoplasm</keyword>
<dbReference type="InterPro" id="IPR002999">
    <property type="entry name" value="Tudor"/>
</dbReference>
<evidence type="ECO:0000256" key="5">
    <source>
        <dbReference type="ARBA" id="ARBA00022723"/>
    </source>
</evidence>
<dbReference type="SUPFAM" id="SSF63748">
    <property type="entry name" value="Tudor/PWWP/MBT"/>
    <property type="match status" value="1"/>
</dbReference>
<comment type="subunit">
    <text evidence="13">Interacts with MXD1, MXD3, MXD4, MXI1 and PIWIL1. Self-associates.</text>
</comment>
<dbReference type="GO" id="GO:0005737">
    <property type="term" value="C:cytoplasm"/>
    <property type="evidence" value="ECO:0007669"/>
    <property type="project" value="UniProtKB-SubCell"/>
</dbReference>
<dbReference type="PANTHER" id="PTHR16442">
    <property type="entry name" value="RING FINGER PROTEIN 17"/>
    <property type="match status" value="1"/>
</dbReference>
<evidence type="ECO:0000259" key="15">
    <source>
        <dbReference type="PROSITE" id="PS50304"/>
    </source>
</evidence>
<evidence type="ECO:0000256" key="7">
    <source>
        <dbReference type="ARBA" id="ARBA00022771"/>
    </source>
</evidence>
<dbReference type="Pfam" id="PF00567">
    <property type="entry name" value="TUDOR"/>
    <property type="match status" value="1"/>
</dbReference>
<dbReference type="EMBL" id="VYZR01101893">
    <property type="protein sequence ID" value="NXS01906.1"/>
    <property type="molecule type" value="Genomic_DNA"/>
</dbReference>
<dbReference type="GO" id="GO:0030154">
    <property type="term" value="P:cell differentiation"/>
    <property type="evidence" value="ECO:0007669"/>
    <property type="project" value="UniProtKB-KW"/>
</dbReference>
<dbReference type="Proteomes" id="UP000570288">
    <property type="component" value="Unassembled WGS sequence"/>
</dbReference>
<keyword evidence="5" id="KW-0479">Metal-binding</keyword>
<evidence type="ECO:0000256" key="14">
    <source>
        <dbReference type="ARBA" id="ARBA00072636"/>
    </source>
</evidence>
<feature type="domain" description="Tudor" evidence="15">
    <location>
        <begin position="48"/>
        <end position="105"/>
    </location>
</feature>
<keyword evidence="17" id="KW-1185">Reference proteome</keyword>
<dbReference type="GO" id="GO:0008270">
    <property type="term" value="F:zinc ion binding"/>
    <property type="evidence" value="ECO:0007669"/>
    <property type="project" value="UniProtKB-KW"/>
</dbReference>
<evidence type="ECO:0000256" key="2">
    <source>
        <dbReference type="ARBA" id="ARBA00004496"/>
    </source>
</evidence>
<organism evidence="16 17">
    <name type="scientific">Oxylabes madagascariensis</name>
    <name type="common">white-throated Oxylabes</name>
    <dbReference type="NCBI Taxonomy" id="98144"/>
    <lineage>
        <taxon>Eukaryota</taxon>
        <taxon>Metazoa</taxon>
        <taxon>Chordata</taxon>
        <taxon>Craniata</taxon>
        <taxon>Vertebrata</taxon>
        <taxon>Euteleostomi</taxon>
        <taxon>Archelosauria</taxon>
        <taxon>Archosauria</taxon>
        <taxon>Dinosauria</taxon>
        <taxon>Saurischia</taxon>
        <taxon>Theropoda</taxon>
        <taxon>Coelurosauria</taxon>
        <taxon>Aves</taxon>
        <taxon>Neognathae</taxon>
        <taxon>Neoaves</taxon>
        <taxon>Telluraves</taxon>
        <taxon>Australaves</taxon>
        <taxon>Passeriformes</taxon>
        <taxon>Sylvioidea</taxon>
        <taxon>Timaliidae</taxon>
        <taxon>Oxylabes</taxon>
    </lineage>
</organism>
<dbReference type="AlphaFoldDB" id="A0A7L2R0D4"/>
<evidence type="ECO:0000256" key="6">
    <source>
        <dbReference type="ARBA" id="ARBA00022737"/>
    </source>
</evidence>
<dbReference type="GO" id="GO:0007283">
    <property type="term" value="P:spermatogenesis"/>
    <property type="evidence" value="ECO:0007669"/>
    <property type="project" value="UniProtKB-KW"/>
</dbReference>
<dbReference type="OrthoDB" id="5800423at2759"/>
<dbReference type="SMART" id="SM00333">
    <property type="entry name" value="TUDOR"/>
    <property type="match status" value="1"/>
</dbReference>
<keyword evidence="6" id="KW-0677">Repeat</keyword>
<reference evidence="16 17" key="1">
    <citation type="submission" date="2019-09" db="EMBL/GenBank/DDBJ databases">
        <title>Bird 10,000 Genomes (B10K) Project - Family phase.</title>
        <authorList>
            <person name="Zhang G."/>
        </authorList>
    </citation>
    <scope>NUCLEOTIDE SEQUENCE [LARGE SCALE GENOMIC DNA]</scope>
    <source>
        <strain evidence="16">B10K-DU-002-81</strain>
    </source>
</reference>
<evidence type="ECO:0000256" key="13">
    <source>
        <dbReference type="ARBA" id="ARBA00062119"/>
    </source>
</evidence>
<evidence type="ECO:0000313" key="17">
    <source>
        <dbReference type="Proteomes" id="UP000570288"/>
    </source>
</evidence>
<keyword evidence="3" id="KW-0217">Developmental protein</keyword>
<comment type="subcellular location">
    <subcellularLocation>
        <location evidence="2">Cytoplasm</location>
    </subcellularLocation>
    <subcellularLocation>
        <location evidence="1">Nucleus</location>
    </subcellularLocation>
</comment>
<comment type="caution">
    <text evidence="16">The sequence shown here is derived from an EMBL/GenBank/DDBJ whole genome shotgun (WGS) entry which is preliminary data.</text>
</comment>
<evidence type="ECO:0000256" key="12">
    <source>
        <dbReference type="ARBA" id="ARBA00057086"/>
    </source>
</evidence>
<keyword evidence="10" id="KW-0744">Spermatogenesis</keyword>
<dbReference type="PANTHER" id="PTHR16442:SF1">
    <property type="entry name" value="RING FINGER PROTEIN 17"/>
    <property type="match status" value="1"/>
</dbReference>
<protein>
    <recommendedName>
        <fullName evidence="14">RING finger protein 17</fullName>
    </recommendedName>
</protein>
<dbReference type="Gene3D" id="2.30.30.140">
    <property type="match status" value="1"/>
</dbReference>
<feature type="non-terminal residue" evidence="16">
    <location>
        <position position="277"/>
    </location>
</feature>
<keyword evidence="9" id="KW-0862">Zinc</keyword>
<keyword evidence="11" id="KW-0539">Nucleus</keyword>
<evidence type="ECO:0000256" key="11">
    <source>
        <dbReference type="ARBA" id="ARBA00023242"/>
    </source>
</evidence>
<accession>A0A7L2R0D4</accession>
<comment type="function">
    <text evidence="12">Seems to be involved in regulation of transcriptional activity of MYC. In vitro, inhibits DNA-binding activity of Mad-MAX heterodimers. Can recruit Mad transcriptional repressors (MXD1, MXD3, MXD4 and MXI1) to the cytoplasm. May be involved in spermiogenesis.</text>
</comment>
<proteinExistence type="predicted"/>